<dbReference type="PANTHER" id="PTHR43166:SF9">
    <property type="entry name" value="GLUTAMATE_ASPARTATE IMPORT ATP-BINDING PROTEIN GLTL"/>
    <property type="match status" value="1"/>
</dbReference>
<protein>
    <submittedName>
        <fullName evidence="7">AAA family ATPase</fullName>
    </submittedName>
</protein>
<evidence type="ECO:0000256" key="2">
    <source>
        <dbReference type="ARBA" id="ARBA00005417"/>
    </source>
</evidence>
<proteinExistence type="inferred from homology"/>
<accession>A0A9Y2P1V2</accession>
<dbReference type="InterPro" id="IPR050086">
    <property type="entry name" value="MetN_ABC_transporter-like"/>
</dbReference>
<dbReference type="InterPro" id="IPR003395">
    <property type="entry name" value="RecF/RecN/SMC_N"/>
</dbReference>
<keyword evidence="4" id="KW-1003">Cell membrane</keyword>
<evidence type="ECO:0000259" key="6">
    <source>
        <dbReference type="Pfam" id="PF02463"/>
    </source>
</evidence>
<evidence type="ECO:0000256" key="3">
    <source>
        <dbReference type="ARBA" id="ARBA00022448"/>
    </source>
</evidence>
<dbReference type="GO" id="GO:0005886">
    <property type="term" value="C:plasma membrane"/>
    <property type="evidence" value="ECO:0007669"/>
    <property type="project" value="UniProtKB-SubCell"/>
</dbReference>
<evidence type="ECO:0000313" key="8">
    <source>
        <dbReference type="Proteomes" id="UP001238334"/>
    </source>
</evidence>
<dbReference type="InterPro" id="IPR027417">
    <property type="entry name" value="P-loop_NTPase"/>
</dbReference>
<organism evidence="7 8">
    <name type="scientific">Parasedimentitalea psychrophila</name>
    <dbReference type="NCBI Taxonomy" id="2997337"/>
    <lineage>
        <taxon>Bacteria</taxon>
        <taxon>Pseudomonadati</taxon>
        <taxon>Pseudomonadota</taxon>
        <taxon>Alphaproteobacteria</taxon>
        <taxon>Rhodobacterales</taxon>
        <taxon>Paracoccaceae</taxon>
        <taxon>Parasedimentitalea</taxon>
    </lineage>
</organism>
<comment type="similarity">
    <text evidence="2">Belongs to the ABC transporter superfamily.</text>
</comment>
<dbReference type="SUPFAM" id="SSF52540">
    <property type="entry name" value="P-loop containing nucleoside triphosphate hydrolases"/>
    <property type="match status" value="1"/>
</dbReference>
<evidence type="ECO:0000256" key="5">
    <source>
        <dbReference type="ARBA" id="ARBA00023136"/>
    </source>
</evidence>
<dbReference type="RefSeq" id="WP_270921187.1">
    <property type="nucleotide sequence ID" value="NZ_CP127247.1"/>
</dbReference>
<gene>
    <name evidence="7" type="ORF">QPJ95_03330</name>
</gene>
<dbReference type="Gene3D" id="3.40.50.300">
    <property type="entry name" value="P-loop containing nucleotide triphosphate hydrolases"/>
    <property type="match status" value="1"/>
</dbReference>
<comment type="subcellular location">
    <subcellularLocation>
        <location evidence="1">Cell membrane</location>
        <topology evidence="1">Peripheral membrane protein</topology>
    </subcellularLocation>
</comment>
<feature type="domain" description="RecF/RecN/SMC N-terminal" evidence="6">
    <location>
        <begin position="19"/>
        <end position="381"/>
    </location>
</feature>
<name>A0A9Y2P1V2_9RHOB</name>
<dbReference type="PANTHER" id="PTHR43166">
    <property type="entry name" value="AMINO ACID IMPORT ATP-BINDING PROTEIN"/>
    <property type="match status" value="1"/>
</dbReference>
<dbReference type="KEGG" id="ppso:QPJ95_03330"/>
<keyword evidence="3" id="KW-0813">Transport</keyword>
<keyword evidence="8" id="KW-1185">Reference proteome</keyword>
<evidence type="ECO:0000313" key="7">
    <source>
        <dbReference type="EMBL" id="WIY25981.1"/>
    </source>
</evidence>
<dbReference type="Pfam" id="PF02463">
    <property type="entry name" value="SMC_N"/>
    <property type="match status" value="1"/>
</dbReference>
<reference evidence="7 8" key="1">
    <citation type="submission" date="2023-06" db="EMBL/GenBank/DDBJ databases">
        <title>Parasedimentitalea psychrophila sp. nov., a psychrophilic bacterium isolated from deep-sea sediment.</title>
        <authorList>
            <person name="Li A."/>
        </authorList>
    </citation>
    <scope>NUCLEOTIDE SEQUENCE [LARGE SCALE GENOMIC DNA]</scope>
    <source>
        <strain evidence="7 8">QS115</strain>
    </source>
</reference>
<keyword evidence="5" id="KW-0472">Membrane</keyword>
<dbReference type="EMBL" id="CP127247">
    <property type="protein sequence ID" value="WIY25981.1"/>
    <property type="molecule type" value="Genomic_DNA"/>
</dbReference>
<evidence type="ECO:0000256" key="4">
    <source>
        <dbReference type="ARBA" id="ARBA00022475"/>
    </source>
</evidence>
<dbReference type="Proteomes" id="UP001238334">
    <property type="component" value="Chromosome"/>
</dbReference>
<dbReference type="CDD" id="cd00267">
    <property type="entry name" value="ABC_ATPase"/>
    <property type="match status" value="1"/>
</dbReference>
<dbReference type="AlphaFoldDB" id="A0A9Y2P1V2"/>
<evidence type="ECO:0000256" key="1">
    <source>
        <dbReference type="ARBA" id="ARBA00004202"/>
    </source>
</evidence>
<sequence length="656" mass="73260">MPHTVSFVRPHISIQELETIVLPDFAVLTGINGSGKSHFLDGLSKGAFSSDSVQDHQSEILSFDGSQIAPVNSTEFSSALRQQEKDQRFEQINQQRKQFKKSIQKLVTQLGFPPATVISTDFLLHVQNTPNLREIHANLDTQQIGHGKFVSQLSIFARQLGAIVDQTLPMNASAARKATFEQNMFDIIFMSDAEVLEVSSWNWGRTEPFKQSFAQLFGTYRDLYGVNLRRVGAAASGHSDANPLSNEEFETMHRRPPWDIVNELLTAANLDFQISCPSLYDDHAFTPQLTKVSTGANVSFETLSSGEKVLMSFAICLFNGSDDRQETTFPKLLLLDEVDAPLHPSMVRGLLKTIKEVIVQKHHVKVIMTTHNPTTVALADEESLFEIATPRVNKISKDRALAILTDGVPTVAVSYGGRRQVFVESDTDAKLFSYLYEKYRHKLDSELSLSFIPVGIKKDSGEEINSGCDQVRKYVGELTNAGVRSIFGLIDWDGKNSSEGPLRVLCEDVRYSIENLLLDPVLLIPALASSNEADVMDKLDLEGDLSFLGISSWSQETWQVNVDKLTAFILGVQSEGDDTVKVEYLNGMSLKVPQKVLTMRGHDLESLLVEKFKFLIPYNRNGKKLTDFVCKTTLRQLSNLAPMEIISTFRMLLSKR</sequence>